<organism evidence="6 7">
    <name type="scientific">Actinomyces ruminis</name>
    <dbReference type="NCBI Taxonomy" id="1937003"/>
    <lineage>
        <taxon>Bacteria</taxon>
        <taxon>Bacillati</taxon>
        <taxon>Actinomycetota</taxon>
        <taxon>Actinomycetes</taxon>
        <taxon>Actinomycetales</taxon>
        <taxon>Actinomycetaceae</taxon>
        <taxon>Actinomyces</taxon>
    </lineage>
</organism>
<evidence type="ECO:0000256" key="1">
    <source>
        <dbReference type="ARBA" id="ARBA00005964"/>
    </source>
</evidence>
<dbReference type="InterPro" id="IPR002018">
    <property type="entry name" value="CarbesteraseB"/>
</dbReference>
<proteinExistence type="inferred from homology"/>
<name>A0ABX4MDG2_9ACTO</name>
<feature type="region of interest" description="Disordered" evidence="4">
    <location>
        <begin position="271"/>
        <end position="292"/>
    </location>
</feature>
<keyword evidence="2 3" id="KW-0378">Hydrolase</keyword>
<dbReference type="PANTHER" id="PTHR11559">
    <property type="entry name" value="CARBOXYLESTERASE"/>
    <property type="match status" value="1"/>
</dbReference>
<comment type="similarity">
    <text evidence="1 3">Belongs to the type-B carboxylesterase/lipase family.</text>
</comment>
<feature type="compositionally biased region" description="Low complexity" evidence="4">
    <location>
        <begin position="310"/>
        <end position="337"/>
    </location>
</feature>
<dbReference type="EC" id="3.1.1.-" evidence="3"/>
<dbReference type="RefSeq" id="WP_086615205.1">
    <property type="nucleotide sequence ID" value="NZ_MTPX02000014.1"/>
</dbReference>
<dbReference type="PROSITE" id="PS00122">
    <property type="entry name" value="CARBOXYLESTERASE_B_1"/>
    <property type="match status" value="1"/>
</dbReference>
<gene>
    <name evidence="6" type="ORF">BW737_002025</name>
</gene>
<dbReference type="InterPro" id="IPR019826">
    <property type="entry name" value="Carboxylesterase_B_AS"/>
</dbReference>
<evidence type="ECO:0000313" key="7">
    <source>
        <dbReference type="Proteomes" id="UP000194577"/>
    </source>
</evidence>
<dbReference type="SUPFAM" id="SSF53474">
    <property type="entry name" value="alpha/beta-Hydrolases"/>
    <property type="match status" value="1"/>
</dbReference>
<feature type="compositionally biased region" description="Low complexity" evidence="4">
    <location>
        <begin position="271"/>
        <end position="291"/>
    </location>
</feature>
<evidence type="ECO:0000259" key="5">
    <source>
        <dbReference type="Pfam" id="PF00135"/>
    </source>
</evidence>
<dbReference type="Gene3D" id="3.40.50.1820">
    <property type="entry name" value="alpha/beta hydrolase"/>
    <property type="match status" value="1"/>
</dbReference>
<dbReference type="Pfam" id="PF00135">
    <property type="entry name" value="COesterase"/>
    <property type="match status" value="1"/>
</dbReference>
<dbReference type="InterPro" id="IPR029058">
    <property type="entry name" value="AB_hydrolase_fold"/>
</dbReference>
<protein>
    <recommendedName>
        <fullName evidence="3">Carboxylic ester hydrolase</fullName>
        <ecNumber evidence="3">3.1.1.-</ecNumber>
    </recommendedName>
</protein>
<feature type="domain" description="Carboxylesterase type B" evidence="5">
    <location>
        <begin position="70"/>
        <end position="274"/>
    </location>
</feature>
<evidence type="ECO:0000256" key="2">
    <source>
        <dbReference type="ARBA" id="ARBA00022801"/>
    </source>
</evidence>
<feature type="region of interest" description="Disordered" evidence="4">
    <location>
        <begin position="310"/>
        <end position="354"/>
    </location>
</feature>
<dbReference type="Proteomes" id="UP000194577">
    <property type="component" value="Unassembled WGS sequence"/>
</dbReference>
<keyword evidence="7" id="KW-1185">Reference proteome</keyword>
<dbReference type="InterPro" id="IPR050309">
    <property type="entry name" value="Type-B_Carboxylest/Lipase"/>
</dbReference>
<evidence type="ECO:0000256" key="3">
    <source>
        <dbReference type="RuleBase" id="RU361235"/>
    </source>
</evidence>
<reference evidence="6 7" key="1">
    <citation type="submission" date="2017-10" db="EMBL/GenBank/DDBJ databases">
        <title>Draft genome sequence of cellulolytic Actinomyces sp CtC72 isolated from cattle rumen fluid.</title>
        <authorList>
            <person name="Joshi A.J."/>
            <person name="Vasudevan G."/>
            <person name="Lanjekar V.B."/>
            <person name="Hivarkar S."/>
            <person name="Engineer A."/>
            <person name="Pore S.D."/>
            <person name="Dhakephalkar P.K."/>
            <person name="Dagar S."/>
        </authorList>
    </citation>
    <scope>NUCLEOTIDE SEQUENCE [LARGE SCALE GENOMIC DNA]</scope>
    <source>
        <strain evidence="7">CtC72</strain>
    </source>
</reference>
<evidence type="ECO:0000256" key="4">
    <source>
        <dbReference type="SAM" id="MobiDB-lite"/>
    </source>
</evidence>
<accession>A0ABX4MDG2</accession>
<comment type="caution">
    <text evidence="6">The sequence shown here is derived from an EMBL/GenBank/DDBJ whole genome shotgun (WGS) entry which is preliminary data.</text>
</comment>
<dbReference type="EMBL" id="MTPX02000014">
    <property type="protein sequence ID" value="PHP53534.1"/>
    <property type="molecule type" value="Genomic_DNA"/>
</dbReference>
<evidence type="ECO:0000313" key="6">
    <source>
        <dbReference type="EMBL" id="PHP53534.1"/>
    </source>
</evidence>
<sequence length="383" mass="39451">MCASHPASTPIALPQTGAGPVVDAPCGAVRGVWRRIASAPADGADDGTGANGPGTSVADATSAASARFTRSAAFYGIPFAEPPVDSLRFLAPVPRGRWDGVREATRPGPTPQRRPFGETTAIPEPSIPGDDILSVNVFTPAPGDAGAHLPVLVWIHGGGFYAGSPASPYYDGAAFNRDGVVTVSVSYRLGLDGFGWIPDSDAPVNRGILDQILALEWVRENIAAFGGDPEQVTIGGQSAGGASALVLLNSPRVRGLFSRVICESGGTTAATVTDAASSGSGPPRSPASPRAWTAGARWMPSRCWTCRNSSAGSSPCSTSPPTCRASSARPGRSPAPSCRWSTATSSPLPPWIRPERPRAPPYPYCAAGCGTRSPRSVARSPQR</sequence>